<evidence type="ECO:0000313" key="3">
    <source>
        <dbReference type="Proteomes" id="UP001627154"/>
    </source>
</evidence>
<dbReference type="PANTHER" id="PTHR47331">
    <property type="entry name" value="PHD-TYPE DOMAIN-CONTAINING PROTEIN"/>
    <property type="match status" value="1"/>
</dbReference>
<keyword evidence="3" id="KW-1185">Reference proteome</keyword>
<gene>
    <name evidence="2" type="ORF">TKK_017536</name>
</gene>
<dbReference type="SUPFAM" id="SSF53098">
    <property type="entry name" value="Ribonuclease H-like"/>
    <property type="match status" value="1"/>
</dbReference>
<name>A0ABD2W2Q2_9HYME</name>
<protein>
    <recommendedName>
        <fullName evidence="1">Integrase catalytic domain-containing protein</fullName>
    </recommendedName>
</protein>
<proteinExistence type="predicted"/>
<dbReference type="Pfam" id="PF17921">
    <property type="entry name" value="Integrase_H2C2"/>
    <property type="match status" value="1"/>
</dbReference>
<dbReference type="InterPro" id="IPR040676">
    <property type="entry name" value="DUF5641"/>
</dbReference>
<dbReference type="InterPro" id="IPR036397">
    <property type="entry name" value="RNaseH_sf"/>
</dbReference>
<dbReference type="InterPro" id="IPR001584">
    <property type="entry name" value="Integrase_cat-core"/>
</dbReference>
<organism evidence="2 3">
    <name type="scientific">Trichogramma kaykai</name>
    <dbReference type="NCBI Taxonomy" id="54128"/>
    <lineage>
        <taxon>Eukaryota</taxon>
        <taxon>Metazoa</taxon>
        <taxon>Ecdysozoa</taxon>
        <taxon>Arthropoda</taxon>
        <taxon>Hexapoda</taxon>
        <taxon>Insecta</taxon>
        <taxon>Pterygota</taxon>
        <taxon>Neoptera</taxon>
        <taxon>Endopterygota</taxon>
        <taxon>Hymenoptera</taxon>
        <taxon>Apocrita</taxon>
        <taxon>Proctotrupomorpha</taxon>
        <taxon>Chalcidoidea</taxon>
        <taxon>Trichogrammatidae</taxon>
        <taxon>Trichogramma</taxon>
    </lineage>
</organism>
<dbReference type="InterPro" id="IPR012337">
    <property type="entry name" value="RNaseH-like_sf"/>
</dbReference>
<dbReference type="Proteomes" id="UP001627154">
    <property type="component" value="Unassembled WGS sequence"/>
</dbReference>
<evidence type="ECO:0000259" key="1">
    <source>
        <dbReference type="PROSITE" id="PS50994"/>
    </source>
</evidence>
<dbReference type="PROSITE" id="PS50994">
    <property type="entry name" value="INTEGRASE"/>
    <property type="match status" value="1"/>
</dbReference>
<comment type="caution">
    <text evidence="2">The sequence shown here is derived from an EMBL/GenBank/DDBJ whole genome shotgun (WGS) entry which is preliminary data.</text>
</comment>
<dbReference type="Gene3D" id="3.30.420.10">
    <property type="entry name" value="Ribonuclease H-like superfamily/Ribonuclease H"/>
    <property type="match status" value="1"/>
</dbReference>
<dbReference type="EMBL" id="JBJJXI010000139">
    <property type="protein sequence ID" value="KAL3387227.1"/>
    <property type="molecule type" value="Genomic_DNA"/>
</dbReference>
<dbReference type="Pfam" id="PF18701">
    <property type="entry name" value="DUF5641"/>
    <property type="match status" value="1"/>
</dbReference>
<sequence>MWVESSSNSEVNLGNDVSRKLKVVLTFNKNDFLIDFSRFSSWEKLVHSVGRVLEAVARWRKREIVPIQLIAKAEVECIRISQKTSFSQEIVSLKKFKSVDNHSRVFPLSPFLDADGILRVESRISFFKHAGFSNNPILLDSSDYFTTLLIEKYHRKFYHSNHDTVINELRQSYWIVGLRRALKRVVSHCSICKILRAKPVQSRMAVLPRARLAFRLKPFTHCGLDYIGLYGVKVGRRIDKRWGALFTCMTTRAIHLELTHTLNADSAIMALRRFAARRGTPSIVYCYNGTNFKAMSKELSVVLLSLDFSVIMDHASRCKILWKFNPPAAPHMGGARERLVRSVKTALSYVLKEKHPSDEVLGTLLAEVEHCVNSRPLTHISSDTKYCIALTPNHFLLSSSSGQLSLPRFDKVSLNLRNQWKLSQFYADWFWKRWLHEYLSSLHPRKRCYKVTVPLKVDDCVLIYDENVKRNAWRKGVIIKLMPGSDGQVRVAVLRAQLGELTRPTNKLVKYA</sequence>
<evidence type="ECO:0000313" key="2">
    <source>
        <dbReference type="EMBL" id="KAL3387227.1"/>
    </source>
</evidence>
<accession>A0ABD2W2Q2</accession>
<feature type="domain" description="Integrase catalytic" evidence="1">
    <location>
        <begin position="214"/>
        <end position="400"/>
    </location>
</feature>
<reference evidence="2 3" key="1">
    <citation type="journal article" date="2024" name="bioRxiv">
        <title>A reference genome for Trichogramma kaykai: A tiny desert-dwelling parasitoid wasp with competing sex-ratio distorters.</title>
        <authorList>
            <person name="Culotta J."/>
            <person name="Lindsey A.R."/>
        </authorList>
    </citation>
    <scope>NUCLEOTIDE SEQUENCE [LARGE SCALE GENOMIC DNA]</scope>
    <source>
        <strain evidence="2 3">KSX58</strain>
    </source>
</reference>
<dbReference type="AlphaFoldDB" id="A0ABD2W2Q2"/>
<dbReference type="InterPro" id="IPR041588">
    <property type="entry name" value="Integrase_H2C2"/>
</dbReference>